<dbReference type="RefSeq" id="WP_047688678.1">
    <property type="nucleotide sequence ID" value="NZ_JAAVUN010000022.1"/>
</dbReference>
<sequence length="233" mass="25961">MSGSEELPERVPYVLEYQGRTVVLGEPFHLAELDRMLKRSNVATTTTVSATGGVQPDGVLLNSVSVDLTTDKFWEAVQASAFDDAVWPTDDSPIVVPEPPRWLATARCWEFEPAAPIMPAVQTSTVPEPGGWLYRPSFGGADTSWSGGSVGLFQLMDQETFWVLASAEELEETRLLCLDLARYRRGFGEMGTCFDEFERPGSLRLPLVCREVLEDELIARSVDIEPRFWPRSD</sequence>
<keyword evidence="2" id="KW-1185">Reference proteome</keyword>
<evidence type="ECO:0000313" key="1">
    <source>
        <dbReference type="EMBL" id="NKE10332.1"/>
    </source>
</evidence>
<name>A0A846TX56_9MICC</name>
<dbReference type="EMBL" id="JAAVUN010000022">
    <property type="protein sequence ID" value="NKE10332.1"/>
    <property type="molecule type" value="Genomic_DNA"/>
</dbReference>
<accession>A0A846TX56</accession>
<gene>
    <name evidence="1" type="ORF">GTW58_10400</name>
</gene>
<proteinExistence type="predicted"/>
<organism evidence="1 2">
    <name type="scientific">Kocuria subflava</name>
    <dbReference type="NCBI Taxonomy" id="1736139"/>
    <lineage>
        <taxon>Bacteria</taxon>
        <taxon>Bacillati</taxon>
        <taxon>Actinomycetota</taxon>
        <taxon>Actinomycetes</taxon>
        <taxon>Micrococcales</taxon>
        <taxon>Micrococcaceae</taxon>
        <taxon>Kocuria</taxon>
    </lineage>
</organism>
<protein>
    <submittedName>
        <fullName evidence="1">Uncharacterized protein</fullName>
    </submittedName>
</protein>
<reference evidence="1 2" key="1">
    <citation type="submission" date="2020-02" db="EMBL/GenBank/DDBJ databases">
        <authorList>
            <person name="Sun Q."/>
        </authorList>
    </citation>
    <scope>NUCLEOTIDE SEQUENCE [LARGE SCALE GENOMIC DNA]</scope>
    <source>
        <strain evidence="1 2">YIM 13062</strain>
    </source>
</reference>
<dbReference type="Proteomes" id="UP000521379">
    <property type="component" value="Unassembled WGS sequence"/>
</dbReference>
<evidence type="ECO:0000313" key="2">
    <source>
        <dbReference type="Proteomes" id="UP000521379"/>
    </source>
</evidence>
<comment type="caution">
    <text evidence="1">The sequence shown here is derived from an EMBL/GenBank/DDBJ whole genome shotgun (WGS) entry which is preliminary data.</text>
</comment>
<dbReference type="AlphaFoldDB" id="A0A846TX56"/>